<comment type="subcellular location">
    <subcellularLocation>
        <location evidence="1">Membrane</location>
        <topology evidence="1">Multi-pass membrane protein</topology>
    </subcellularLocation>
</comment>
<evidence type="ECO:0000256" key="4">
    <source>
        <dbReference type="ARBA" id="ARBA00023136"/>
    </source>
</evidence>
<feature type="transmembrane region" description="Helical" evidence="6">
    <location>
        <begin position="24"/>
        <end position="46"/>
    </location>
</feature>
<feature type="transmembrane region" description="Helical" evidence="6">
    <location>
        <begin position="126"/>
        <end position="148"/>
    </location>
</feature>
<feature type="transmembrane region" description="Helical" evidence="6">
    <location>
        <begin position="207"/>
        <end position="227"/>
    </location>
</feature>
<dbReference type="PANTHER" id="PTHR31465:SF9">
    <property type="entry name" value="SPHINGOID LONG-CHAIN BASE TRANSPORTER RSB1"/>
    <property type="match status" value="1"/>
</dbReference>
<feature type="region of interest" description="Disordered" evidence="5">
    <location>
        <begin position="329"/>
        <end position="455"/>
    </location>
</feature>
<evidence type="ECO:0000313" key="7">
    <source>
        <dbReference type="EMBL" id="SPN99536.1"/>
    </source>
</evidence>
<dbReference type="AlphaFoldDB" id="A0AAE8MTH2"/>
<feature type="compositionally biased region" description="Polar residues" evidence="5">
    <location>
        <begin position="336"/>
        <end position="346"/>
    </location>
</feature>
<dbReference type="Pfam" id="PF04479">
    <property type="entry name" value="RTA1"/>
    <property type="match status" value="1"/>
</dbReference>
<feature type="transmembrane region" description="Helical" evidence="6">
    <location>
        <begin position="154"/>
        <end position="176"/>
    </location>
</feature>
<evidence type="ECO:0000256" key="5">
    <source>
        <dbReference type="SAM" id="MobiDB-lite"/>
    </source>
</evidence>
<gene>
    <name evidence="7" type="ORF">DNG_02388</name>
</gene>
<keyword evidence="4 6" id="KW-0472">Membrane</keyword>
<dbReference type="GO" id="GO:0005886">
    <property type="term" value="C:plasma membrane"/>
    <property type="evidence" value="ECO:0007669"/>
    <property type="project" value="TreeGrafter"/>
</dbReference>
<keyword evidence="2 6" id="KW-0812">Transmembrane</keyword>
<sequence length="455" mass="48434">MTGDCTTTIGCPFPGGFLPYAPSLAANAFLVSAFAVVIPAALYLGYRSPALGFTVNLVTALLLEVLGFVGRLLLNRERDSRSYFALYLLGTALGTTAFVSAVFTVLPHILGVYGGKGALRAARINLVLLGLLVVIVVLEVVGVASAVFGLKGVVSTRVLVAALVIQILALALFVGIKGWFALGRRGLDTQFDPQHAHVYRSDKFRRFLFIIYLSVVLLLTTTIYRIVEITPSLSTEAARNEAAATILHGALPLLISILLTAFHPGHAFGSAWSKTTPRYLSQKKAPAPSTRSDNPYRAPEQKYAIRRVAPEPLSAASISAPYELYPRSPAAVGPSPTKSSHASSPGFSPAKGTFRSSLGQSVMSVPYNASPAQTPRSATHHMFPGHSPRTATYTTSPGHSPRSATYTVSPGHSPRTATHTISPGHSPRSATYAASPGHSPRKLPERDLVDDDALW</sequence>
<dbReference type="InterPro" id="IPR007568">
    <property type="entry name" value="RTA1"/>
</dbReference>
<dbReference type="GO" id="GO:0000324">
    <property type="term" value="C:fungal-type vacuole"/>
    <property type="evidence" value="ECO:0007669"/>
    <property type="project" value="TreeGrafter"/>
</dbReference>
<evidence type="ECO:0000256" key="3">
    <source>
        <dbReference type="ARBA" id="ARBA00022989"/>
    </source>
</evidence>
<reference evidence="7" key="1">
    <citation type="submission" date="2018-03" db="EMBL/GenBank/DDBJ databases">
        <authorList>
            <person name="Guldener U."/>
        </authorList>
    </citation>
    <scope>NUCLEOTIDE SEQUENCE</scope>
</reference>
<proteinExistence type="predicted"/>
<protein>
    <recommendedName>
        <fullName evidence="9">Sphingoid long-chain base transporter RSB1</fullName>
    </recommendedName>
</protein>
<feature type="transmembrane region" description="Helical" evidence="6">
    <location>
        <begin position="86"/>
        <end position="114"/>
    </location>
</feature>
<dbReference type="PANTHER" id="PTHR31465">
    <property type="entry name" value="PROTEIN RTA1-RELATED"/>
    <property type="match status" value="1"/>
</dbReference>
<feature type="compositionally biased region" description="Polar residues" evidence="5">
    <location>
        <begin position="354"/>
        <end position="363"/>
    </location>
</feature>
<feature type="transmembrane region" description="Helical" evidence="6">
    <location>
        <begin position="242"/>
        <end position="262"/>
    </location>
</feature>
<keyword evidence="3 6" id="KW-1133">Transmembrane helix</keyword>
<feature type="transmembrane region" description="Helical" evidence="6">
    <location>
        <begin position="53"/>
        <end position="74"/>
    </location>
</feature>
<keyword evidence="8" id="KW-1185">Reference proteome</keyword>
<feature type="compositionally biased region" description="Polar residues" evidence="5">
    <location>
        <begin position="389"/>
        <end position="423"/>
    </location>
</feature>
<comment type="caution">
    <text evidence="7">The sequence shown here is derived from an EMBL/GenBank/DDBJ whole genome shotgun (WGS) entry which is preliminary data.</text>
</comment>
<evidence type="ECO:0008006" key="9">
    <source>
        <dbReference type="Google" id="ProtNLM"/>
    </source>
</evidence>
<evidence type="ECO:0000256" key="1">
    <source>
        <dbReference type="ARBA" id="ARBA00004141"/>
    </source>
</evidence>
<organism evidence="7 8">
    <name type="scientific">Cephalotrichum gorgonifer</name>
    <dbReference type="NCBI Taxonomy" id="2041049"/>
    <lineage>
        <taxon>Eukaryota</taxon>
        <taxon>Fungi</taxon>
        <taxon>Dikarya</taxon>
        <taxon>Ascomycota</taxon>
        <taxon>Pezizomycotina</taxon>
        <taxon>Sordariomycetes</taxon>
        <taxon>Hypocreomycetidae</taxon>
        <taxon>Microascales</taxon>
        <taxon>Microascaceae</taxon>
        <taxon>Cephalotrichum</taxon>
    </lineage>
</organism>
<dbReference type="EMBL" id="ONZQ02000003">
    <property type="protein sequence ID" value="SPN99536.1"/>
    <property type="molecule type" value="Genomic_DNA"/>
</dbReference>
<evidence type="ECO:0000256" key="2">
    <source>
        <dbReference type="ARBA" id="ARBA00022692"/>
    </source>
</evidence>
<dbReference type="Proteomes" id="UP001187682">
    <property type="component" value="Unassembled WGS sequence"/>
</dbReference>
<evidence type="ECO:0000256" key="6">
    <source>
        <dbReference type="SAM" id="Phobius"/>
    </source>
</evidence>
<name>A0AAE8MTH2_9PEZI</name>
<evidence type="ECO:0000313" key="8">
    <source>
        <dbReference type="Proteomes" id="UP001187682"/>
    </source>
</evidence>
<accession>A0AAE8MTH2</accession>